<comment type="pathway">
    <text evidence="2 9">Polyol metabolism; (R,R)-butane-2,3-diol biosynthesis; (R,R)-butane-2,3-diol from pyruvate: step 2/3.</text>
</comment>
<proteinExistence type="inferred from homology"/>
<dbReference type="RefSeq" id="WP_101677820.1">
    <property type="nucleotide sequence ID" value="NZ_CAMIHY010000028.1"/>
</dbReference>
<accession>A0AAF0YP64</accession>
<evidence type="ECO:0000256" key="3">
    <source>
        <dbReference type="ARBA" id="ARBA00007106"/>
    </source>
</evidence>
<dbReference type="PIRSF" id="PIRSF001332">
    <property type="entry name" value="Acetolac_decarb"/>
    <property type="match status" value="1"/>
</dbReference>
<dbReference type="InterPro" id="IPR005128">
    <property type="entry name" value="Acetolactate_a_deCO2ase"/>
</dbReference>
<comment type="catalytic activity">
    <reaction evidence="1 9">
        <text>(2S)-2-acetolactate + H(+) = (R)-acetoin + CO2</text>
        <dbReference type="Rhea" id="RHEA:21580"/>
        <dbReference type="ChEBI" id="CHEBI:15378"/>
        <dbReference type="ChEBI" id="CHEBI:15686"/>
        <dbReference type="ChEBI" id="CHEBI:16526"/>
        <dbReference type="ChEBI" id="CHEBI:58476"/>
        <dbReference type="EC" id="4.1.1.5"/>
    </reaction>
</comment>
<evidence type="ECO:0000256" key="8">
    <source>
        <dbReference type="ARBA" id="ARBA00023239"/>
    </source>
</evidence>
<evidence type="ECO:0000256" key="7">
    <source>
        <dbReference type="ARBA" id="ARBA00023061"/>
    </source>
</evidence>
<organism evidence="10 11">
    <name type="scientific">Corynebacterium pyruviciproducens</name>
    <dbReference type="NCBI Taxonomy" id="598660"/>
    <lineage>
        <taxon>Bacteria</taxon>
        <taxon>Bacillati</taxon>
        <taxon>Actinomycetota</taxon>
        <taxon>Actinomycetes</taxon>
        <taxon>Mycobacteriales</taxon>
        <taxon>Corynebacteriaceae</taxon>
        <taxon>Corynebacterium</taxon>
    </lineage>
</organism>
<dbReference type="CDD" id="cd17299">
    <property type="entry name" value="acetolactate_decarboxylase"/>
    <property type="match status" value="1"/>
</dbReference>
<evidence type="ECO:0000256" key="9">
    <source>
        <dbReference type="PIRNR" id="PIRNR001332"/>
    </source>
</evidence>
<reference evidence="10" key="1">
    <citation type="submission" date="2017-12" db="EMBL/GenBank/DDBJ databases">
        <authorList>
            <person name="Thomas-White K."/>
            <person name="Wolfe A.J."/>
        </authorList>
    </citation>
    <scope>NUCLEOTIDE SEQUENCE</scope>
    <source>
        <strain evidence="10">UMB0763</strain>
    </source>
</reference>
<keyword evidence="6 9" id="KW-0210">Decarboxylase</keyword>
<keyword evidence="8 9" id="KW-0456">Lyase</keyword>
<evidence type="ECO:0000256" key="2">
    <source>
        <dbReference type="ARBA" id="ARBA00005170"/>
    </source>
</evidence>
<evidence type="ECO:0000313" key="11">
    <source>
        <dbReference type="Proteomes" id="UP000234560"/>
    </source>
</evidence>
<sequence>MTRRHPIFQNSLMSALLDGIYDGEMTIGELLGHGNFGLGTFDGLDGEMVILDGVCWKLTADGRARRAALDAGTPFAVVTNFVPHITAEAPDNLTRAELSAFIDSLIHSHNYMYALRITGEFTDVTTRTVVKQEKPYPKMVEATQADAVVHFDHVAGTIAGFRTPVYEQGISVPGCHVHFIDSAHSGGGHVLDFSLLRGTVELCVGTDLQLRLPLTEEFSRAELAPEDLHEQIATTE</sequence>
<protein>
    <recommendedName>
        <fullName evidence="5 9">Alpha-acetolactate decarboxylase</fullName>
        <ecNumber evidence="4 9">4.1.1.5</ecNumber>
    </recommendedName>
</protein>
<evidence type="ECO:0000256" key="1">
    <source>
        <dbReference type="ARBA" id="ARBA00001784"/>
    </source>
</evidence>
<dbReference type="EC" id="4.1.1.5" evidence="4 9"/>
<evidence type="ECO:0000256" key="6">
    <source>
        <dbReference type="ARBA" id="ARBA00022793"/>
    </source>
</evidence>
<dbReference type="Gene3D" id="3.30.1330.80">
    <property type="entry name" value="Hypothetical protein, similar to alpha- acetolactate decarboxylase, domain 2"/>
    <property type="match status" value="2"/>
</dbReference>
<dbReference type="KEGG" id="cpyr:CYJ47_09495"/>
<dbReference type="PANTHER" id="PTHR35524:SF1">
    <property type="entry name" value="ALPHA-ACETOLACTATE DECARBOXYLASE"/>
    <property type="match status" value="1"/>
</dbReference>
<dbReference type="PANTHER" id="PTHR35524">
    <property type="entry name" value="ALPHA-ACETOLACTATE DECARBOXYLASE"/>
    <property type="match status" value="1"/>
</dbReference>
<gene>
    <name evidence="10" type="primary">budA</name>
    <name evidence="10" type="ORF">CYJ47_09495</name>
</gene>
<evidence type="ECO:0000256" key="4">
    <source>
        <dbReference type="ARBA" id="ARBA00013204"/>
    </source>
</evidence>
<comment type="similarity">
    <text evidence="3 9">Belongs to the alpha-acetolactate decarboxylase family.</text>
</comment>
<evidence type="ECO:0000313" key="10">
    <source>
        <dbReference type="EMBL" id="WOT01497.1"/>
    </source>
</evidence>
<dbReference type="SUPFAM" id="SSF117856">
    <property type="entry name" value="AF0104/ALDC/Ptd012-like"/>
    <property type="match status" value="1"/>
</dbReference>
<dbReference type="NCBIfam" id="TIGR01252">
    <property type="entry name" value="acetolac_decarb"/>
    <property type="match status" value="1"/>
</dbReference>
<evidence type="ECO:0000256" key="5">
    <source>
        <dbReference type="ARBA" id="ARBA00020164"/>
    </source>
</evidence>
<dbReference type="GO" id="GO:0045151">
    <property type="term" value="P:acetoin biosynthetic process"/>
    <property type="evidence" value="ECO:0007669"/>
    <property type="project" value="UniProtKB-UniRule"/>
</dbReference>
<keyword evidence="7 9" id="KW-0005">Acetoin biosynthesis</keyword>
<dbReference type="EMBL" id="CP136958">
    <property type="protein sequence ID" value="WOT01497.1"/>
    <property type="molecule type" value="Genomic_DNA"/>
</dbReference>
<dbReference type="Proteomes" id="UP000234560">
    <property type="component" value="Chromosome"/>
</dbReference>
<dbReference type="AlphaFoldDB" id="A0AAF0YP64"/>
<dbReference type="Pfam" id="PF03306">
    <property type="entry name" value="AAL_decarboxy"/>
    <property type="match status" value="1"/>
</dbReference>
<reference evidence="10" key="2">
    <citation type="submission" date="2023-10" db="EMBL/GenBank/DDBJ databases">
        <authorList>
            <person name="Choi B."/>
        </authorList>
    </citation>
    <scope>NUCLEOTIDE SEQUENCE</scope>
    <source>
        <strain evidence="10">UMB0763</strain>
    </source>
</reference>
<name>A0AAF0YP64_9CORY</name>
<dbReference type="GO" id="GO:0047605">
    <property type="term" value="F:acetolactate decarboxylase activity"/>
    <property type="evidence" value="ECO:0007669"/>
    <property type="project" value="UniProtKB-UniRule"/>
</dbReference>